<evidence type="ECO:0000313" key="3">
    <source>
        <dbReference type="Proteomes" id="UP000184476"/>
    </source>
</evidence>
<feature type="transmembrane region" description="Helical" evidence="1">
    <location>
        <begin position="46"/>
        <end position="67"/>
    </location>
</feature>
<dbReference type="Proteomes" id="UP000184476">
    <property type="component" value="Unassembled WGS sequence"/>
</dbReference>
<dbReference type="SUPFAM" id="SSF103473">
    <property type="entry name" value="MFS general substrate transporter"/>
    <property type="match status" value="1"/>
</dbReference>
<feature type="transmembrane region" description="Helical" evidence="1">
    <location>
        <begin position="20"/>
        <end position="40"/>
    </location>
</feature>
<dbReference type="Gene3D" id="1.20.1250.20">
    <property type="entry name" value="MFS general substrate transporter like domains"/>
    <property type="match status" value="1"/>
</dbReference>
<feature type="transmembrane region" description="Helical" evidence="1">
    <location>
        <begin position="400"/>
        <end position="418"/>
    </location>
</feature>
<evidence type="ECO:0000256" key="1">
    <source>
        <dbReference type="SAM" id="Phobius"/>
    </source>
</evidence>
<reference evidence="2 3" key="1">
    <citation type="submission" date="2016-11" db="EMBL/GenBank/DDBJ databases">
        <authorList>
            <person name="Jaros S."/>
            <person name="Januszkiewicz K."/>
            <person name="Wedrychowicz H."/>
        </authorList>
    </citation>
    <scope>NUCLEOTIDE SEQUENCE [LARGE SCALE GENOMIC DNA]</scope>
    <source>
        <strain evidence="2 3">DSM 44666</strain>
    </source>
</reference>
<name>A0A1M4Z831_9BACL</name>
<feature type="transmembrane region" description="Helical" evidence="1">
    <location>
        <begin position="299"/>
        <end position="318"/>
    </location>
</feature>
<feature type="transmembrane region" description="Helical" evidence="1">
    <location>
        <begin position="212"/>
        <end position="233"/>
    </location>
</feature>
<organism evidence="2 3">
    <name type="scientific">Seinonella peptonophila</name>
    <dbReference type="NCBI Taxonomy" id="112248"/>
    <lineage>
        <taxon>Bacteria</taxon>
        <taxon>Bacillati</taxon>
        <taxon>Bacillota</taxon>
        <taxon>Bacilli</taxon>
        <taxon>Bacillales</taxon>
        <taxon>Thermoactinomycetaceae</taxon>
        <taxon>Seinonella</taxon>
    </lineage>
</organism>
<dbReference type="AlphaFoldDB" id="A0A1M4Z831"/>
<feature type="transmembrane region" description="Helical" evidence="1">
    <location>
        <begin position="361"/>
        <end position="379"/>
    </location>
</feature>
<accession>A0A1M4Z831</accession>
<feature type="transmembrane region" description="Helical" evidence="1">
    <location>
        <begin position="109"/>
        <end position="128"/>
    </location>
</feature>
<keyword evidence="1" id="KW-1133">Transmembrane helix</keyword>
<keyword evidence="1" id="KW-0812">Transmembrane</keyword>
<proteinExistence type="predicted"/>
<gene>
    <name evidence="2" type="ORF">SAMN05444392_10881</name>
</gene>
<keyword evidence="3" id="KW-1185">Reference proteome</keyword>
<dbReference type="InterPro" id="IPR036259">
    <property type="entry name" value="MFS_trans_sf"/>
</dbReference>
<evidence type="ECO:0000313" key="2">
    <source>
        <dbReference type="EMBL" id="SHF13912.1"/>
    </source>
</evidence>
<feature type="transmembrane region" description="Helical" evidence="1">
    <location>
        <begin position="424"/>
        <end position="443"/>
    </location>
</feature>
<feature type="transmembrane region" description="Helical" evidence="1">
    <location>
        <begin position="338"/>
        <end position="355"/>
    </location>
</feature>
<dbReference type="EMBL" id="FQVL01000008">
    <property type="protein sequence ID" value="SHF13912.1"/>
    <property type="molecule type" value="Genomic_DNA"/>
</dbReference>
<keyword evidence="1" id="KW-0472">Membrane</keyword>
<feature type="transmembrane region" description="Helical" evidence="1">
    <location>
        <begin position="79"/>
        <end position="97"/>
    </location>
</feature>
<sequence length="451" mass="50793">MYKQLLFSDEFLRLRRGLRIFAYLAWSPPYVTVGATLTAHRAHTPSVWVLALTVAAVAGSLLGPKIGGNFADRRDIKQNLKISLNISLVLAIVYFLISRMNGYLPKQVWLLLMMVLLPFLISSVVQFATTNIGTCVTYLVEEVAQSNVENLRQRKLSKLTKLEQVNASHQRDRWRIFFSWKSNPEKVKKELRRELQDLNAVRIHEVRTIRDYMSPFTAVSAGLAGLVVSLITAVQLTDYWMLPEIAMILLVRYLVTHMPEVERAEKRELEKASLSLQIRLWLIALPFVLGSASQRLITLFLPVTFGGWGGGLLFVYWLSFAFSGPITNRFAKDDRKTVRVCLVGLAGCSFLLSTVDQRGFIPLGFFICTVLGVIIRRFIGATSSELRETADPYQGQATSITQLAGQLGFIVAGGSFGIVTSSTLYWVAFSGVCLLVFVLMMWVDHKWKKRD</sequence>
<protein>
    <submittedName>
        <fullName evidence="2">Uncharacterized protein</fullName>
    </submittedName>
</protein>